<dbReference type="PROSITE" id="PS50893">
    <property type="entry name" value="ABC_TRANSPORTER_2"/>
    <property type="match status" value="1"/>
</dbReference>
<dbReference type="GO" id="GO:0005524">
    <property type="term" value="F:ATP binding"/>
    <property type="evidence" value="ECO:0007669"/>
    <property type="project" value="UniProtKB-KW"/>
</dbReference>
<dbReference type="InterPro" id="IPR050611">
    <property type="entry name" value="ABCF"/>
</dbReference>
<dbReference type="InterPro" id="IPR003593">
    <property type="entry name" value="AAA+_ATPase"/>
</dbReference>
<dbReference type="PANTHER" id="PTHR19211:SF14">
    <property type="entry name" value="ATP-BINDING CASSETTE SUB-FAMILY F MEMBER 1"/>
    <property type="match status" value="1"/>
</dbReference>
<evidence type="ECO:0000313" key="6">
    <source>
        <dbReference type="EMBL" id="WAB80338.1"/>
    </source>
</evidence>
<evidence type="ECO:0000259" key="5">
    <source>
        <dbReference type="PROSITE" id="PS50893"/>
    </source>
</evidence>
<dbReference type="Proteomes" id="UP001164706">
    <property type="component" value="Chromosome"/>
</dbReference>
<dbReference type="PANTHER" id="PTHR19211">
    <property type="entry name" value="ATP-BINDING TRANSPORT PROTEIN-RELATED"/>
    <property type="match status" value="1"/>
</dbReference>
<keyword evidence="7" id="KW-1185">Reference proteome</keyword>
<organism evidence="6 7">
    <name type="scientific">Microcella daejeonensis</name>
    <dbReference type="NCBI Taxonomy" id="2994971"/>
    <lineage>
        <taxon>Bacteria</taxon>
        <taxon>Bacillati</taxon>
        <taxon>Actinomycetota</taxon>
        <taxon>Actinomycetes</taxon>
        <taxon>Micrococcales</taxon>
        <taxon>Microbacteriaceae</taxon>
        <taxon>Microcella</taxon>
    </lineage>
</organism>
<feature type="coiled-coil region" evidence="4">
    <location>
        <begin position="277"/>
        <end position="304"/>
    </location>
</feature>
<dbReference type="InterPro" id="IPR003439">
    <property type="entry name" value="ABC_transporter-like_ATP-bd"/>
</dbReference>
<evidence type="ECO:0000313" key="7">
    <source>
        <dbReference type="Proteomes" id="UP001164706"/>
    </source>
</evidence>
<protein>
    <submittedName>
        <fullName evidence="6">ABC-F family ATP-binding cassette domain-containing protein</fullName>
    </submittedName>
</protein>
<sequence length="562" mass="59205">MSSPQHSSASAAASSSPSAAATAAIIARGIARSFDRGPVLDGVDLVVPAGARIGLIGENGAGKSTLLRILAGVEAADAGELSRPARLGYLPQEVPFDPDAPVGSLIDAAVAPLRAIERELEGAAEGLAGVLGGTAPAAAERYAAALAAAERAELWGWEARRDALLDGFGVAGIPLTTPLGAISGGQRSRLALAALLLERPDALLLDEPTNHLDDAAVATLRTALLGWRGPVLLASHDRALLDEVATAIVDLDPARRALGGPEGAVAQRYGGGFSEYLLEKARERERWEQRFAEEQRELDRLRGGVAVTARALDTGPKPPRDNDKFIGHFKGRRTEAATRRRVRSAEQRLERLEAEQLRRPPAPLTFSGVPAGTTPITEGVLVQLRGAAVPGRLAPIDLRITALDRVLVTGANGAGKSTLLAVIAGALGHEGVRDARRGLRVGTLEQDARFADPDRTPRAIYEGILGERHAAAHPLRDLGLIAPADLDRPVGALSLGQQRRLALALVIARPPHLLLLDEPTNHLSLRLAGELEAALGSYPGAVVVASHDRWLRARWEGRELAL</sequence>
<proteinExistence type="predicted"/>
<evidence type="ECO:0000256" key="1">
    <source>
        <dbReference type="ARBA" id="ARBA00022737"/>
    </source>
</evidence>
<dbReference type="GO" id="GO:0016887">
    <property type="term" value="F:ATP hydrolysis activity"/>
    <property type="evidence" value="ECO:0007669"/>
    <property type="project" value="InterPro"/>
</dbReference>
<dbReference type="AlphaFoldDB" id="A0A9E8MIT1"/>
<feature type="domain" description="ABC transporter" evidence="5">
    <location>
        <begin position="25"/>
        <end position="278"/>
    </location>
</feature>
<keyword evidence="3 6" id="KW-0067">ATP-binding</keyword>
<dbReference type="InterPro" id="IPR027417">
    <property type="entry name" value="P-loop_NTPase"/>
</dbReference>
<evidence type="ECO:0000256" key="2">
    <source>
        <dbReference type="ARBA" id="ARBA00022741"/>
    </source>
</evidence>
<keyword evidence="4" id="KW-0175">Coiled coil</keyword>
<dbReference type="Pfam" id="PF00005">
    <property type="entry name" value="ABC_tran"/>
    <property type="match status" value="2"/>
</dbReference>
<dbReference type="RefSeq" id="WP_267780016.1">
    <property type="nucleotide sequence ID" value="NZ_CP113089.1"/>
</dbReference>
<dbReference type="KEGG" id="mdb:OVN18_07050"/>
<evidence type="ECO:0000256" key="4">
    <source>
        <dbReference type="SAM" id="Coils"/>
    </source>
</evidence>
<dbReference type="SUPFAM" id="SSF52540">
    <property type="entry name" value="P-loop containing nucleoside triphosphate hydrolases"/>
    <property type="match status" value="2"/>
</dbReference>
<evidence type="ECO:0000256" key="3">
    <source>
        <dbReference type="ARBA" id="ARBA00022840"/>
    </source>
</evidence>
<name>A0A9E8MIT1_9MICO</name>
<dbReference type="InterPro" id="IPR017871">
    <property type="entry name" value="ABC_transporter-like_CS"/>
</dbReference>
<accession>A0A9E8MIT1</accession>
<dbReference type="PROSITE" id="PS00211">
    <property type="entry name" value="ABC_TRANSPORTER_1"/>
    <property type="match status" value="2"/>
</dbReference>
<dbReference type="FunFam" id="3.40.50.300:FF:000011">
    <property type="entry name" value="Putative ABC transporter ATP-binding component"/>
    <property type="match status" value="1"/>
</dbReference>
<keyword evidence="2" id="KW-0547">Nucleotide-binding</keyword>
<dbReference type="SMART" id="SM00382">
    <property type="entry name" value="AAA"/>
    <property type="match status" value="2"/>
</dbReference>
<keyword evidence="1" id="KW-0677">Repeat</keyword>
<dbReference type="Gene3D" id="3.40.50.300">
    <property type="entry name" value="P-loop containing nucleotide triphosphate hydrolases"/>
    <property type="match status" value="2"/>
</dbReference>
<gene>
    <name evidence="6" type="ORF">OVN18_07050</name>
</gene>
<dbReference type="EMBL" id="CP113089">
    <property type="protein sequence ID" value="WAB80338.1"/>
    <property type="molecule type" value="Genomic_DNA"/>
</dbReference>
<reference evidence="6" key="1">
    <citation type="submission" date="2022-11" db="EMBL/GenBank/DDBJ databases">
        <title>Description of Microcella daejonensis nov. sp, isolated from riverside soil.</title>
        <authorList>
            <person name="Molina K.M."/>
            <person name="Kim S.B."/>
        </authorList>
    </citation>
    <scope>NUCLEOTIDE SEQUENCE</scope>
    <source>
        <strain evidence="6">MMS21-STM12</strain>
    </source>
</reference>